<dbReference type="Bgee" id="WBGene00012272">
    <property type="expression patterns" value="Expressed in material anatomical entity and 1 other cell type or tissue"/>
</dbReference>
<dbReference type="Gene3D" id="1.20.920.20">
    <property type="match status" value="1"/>
</dbReference>
<dbReference type="UCSC" id="W05B2.4">
    <property type="organism name" value="c. elegans"/>
</dbReference>
<dbReference type="InParanoid" id="Q9XVG4"/>
<dbReference type="SMR" id="Q9XVG4"/>
<dbReference type="InterPro" id="IPR013602">
    <property type="entry name" value="Dynein_heavy_linker"/>
</dbReference>
<dbReference type="PANTHER" id="PTHR46454:SF17">
    <property type="entry name" value="DYNEIN HEAVY CHAIN LINKER DOMAIN-CONTAINING PROTEIN"/>
    <property type="match status" value="1"/>
</dbReference>
<dbReference type="WormBase" id="W05B2.4">
    <property type="protein sequence ID" value="CE51991"/>
    <property type="gene ID" value="WBGene00012272"/>
    <property type="gene designation" value="dhc-4"/>
</dbReference>
<sequence>MPNLLEKEHFKLRKHTRYLTIHRVVEQKSWHQLAYEDRLRRESRKIPKICRKQFLKWHVEQQEAKKKFRRLREKNRDESIYVAKLWYYVLKKHPLKPRVEWSFQRVHKLSPKNERIAQELEELMDCAERYALIENVADGYQKRVKDELARLNKIEKYHHHVKNNREILLRSQSLAAMKIRIFFENRKGLIFEVNELIDPEVGNIPIKKFREVTLTKVLEFSQEINMKLLKKNWRDEKKRNIVQNCIVQETTNAAFGTIQAYLKTLRNKPAFLSIDCMIVDRKLWVNSEQIRLLLKEPISVMCALENVRMSTEDCETWQEEAMICVEVLSHELIVHHPFIQPYAFLIDDYKVSPKLTEEELIKMYDDSTHLQIRLTKAVKLLTIRCFVLRLESVWSEVDRRIRSFRNQLKMAIRRKFTTLLNKLLHDFRKYDRALQYRSIDPSMMLSNKAQVDLMLQNEIGDSVRQFVEVYDKVFEITQHISLDTSQLDTLLQLASLRLSLPQCINDHAHFFQKRISTFLHFVTKKQSKVMSNVQKAMEKLKIVQTMGNPQEVDNYLTQMAKLRPMLDNLITEIEDLNKFETAVDIQVSDVTKMRHFVGEIGSLQSLFEATSGYYKHVNAFFESRRTLVNIDASRNFIDQFTIQLSIFESSLTTHRAAKHFIAYARNEVDAFKKNFAVAEVMSCRRLLDAHWLRMSEIVGFDLTPYANSSIAQICELGLEAHLQQLKPIAFSAEREATAADQLHAIVTFWSQEPLEMRCYVQWKLSLALKLSELHHRVQNDINTLKHMTNVEQITDDSLPQWIEWTARAEKILKAWCETQQKWMRVANIFVTCRDTLQKEYELLRTCAKYFIKIERNVLKDETIYRVMQLPHLPCWIQKINSMVSIIIQGVRGLLDGMRMNNARLCLSSEVHLLNLFSTTSIETRLKLLLKDCFPSLRRLCFNRRNQLEMVDLLEEKVTVDLTKSEIESQEPCELIRSIEQAFASKLTDIITYERQDRSKAASRVGANVAELIETRQTLDPLFLSRVEKTYYIQHRSVQRQSLLTVDFVYSTEINRFIPRSLADSWSSGHIVLLIGEMCSTRSFVLRLANCMCSNLRIVNSHQLLEPAFLERVTKGIAMSSWFVLLENVDLLDSQLIFKLFKILASQVTSFPRLFLSSTDEIKNQLPTNIAVEHLGVFHEFVEVSPAFKFETSPLSSVRTSSIPKLPAQLVSTGQPPSSPHSVLLEKIGAKIRNREISGCVGSLAKETLKETLQNFPEKIIWVYTDVFVRDQMVTRSDEFAATQSGILFEVLSPATTGNGGSDSERSYHSTISTSSVTINTIVVFYGFSEFWNIFPFISPLFLKKDGYSAQTPPFLTLDDGSTYWPQENVQFLMCIPDEEGFHLNTVKKFDIPFHVVNENLKMDVARSWRKVWHKKYTELFNKISLVEIMDELVDRILSPMASHFKSTFLWPSTLFQVIYHDLTEVIPTSRITSVNDTLRITVVLATANFISIFADDQGKVEKYMGRALGAIREKLSIQMPDDICNWKISYQDATKLVRWEDEPFCQSSIDKDSAIGNIMIVTPNMDRLLFYSIRLLASGHNILVHGPPYSRKTMFVKMISKFLSSTVGDLTVEFLWLDGKSRVGNDVAQKKFADVVGTCERAHQSKQLYIVIDRFSFTEPLLPIIEFFVDHKTYWKDGKLCNSDAQIRMIIITDEEDYAWLHKTKALASTFVGIAMPASTKFKDQKPLVQSLIAANFTAKSFSSEYHHILESFSSCIVEIVRKPYVENLSSMALATRLAKSFFFAFPDNCPDPDALLRLFIHESARVIGDAIDPIHRATFAQQFETLIDENFNTAFQAILKHIAQISEEEEEEEGVEKRMTASLDMFDLIYSEVDAHDVVDGLAYEPVVDRVQFQRSIENFLFEHHRNHTKDRVRLFVDWETSGWVQRVMRVIRQASEHMVLTAPPNSGRTQVVKAACVACNATMMHMQVDATCYDTFISRWEYALSRAINIIANTNQHVVILVHLDFCYEKVEPRWMEQIKLWIECPNTQHLVSDEQLHTMGEQLIECEKNLATQMQTIGLRLPGQRMCKYLPVETLKEPQALRKVLEARIFDALHVMFLVDPQFKTDFSWCTIFHVPTIEKSELLSKVSKIISDCKVDEAAQIIVSTFFIVKKYLQSIGIALYGTVFSQLFEVADCFQIVFREQKKELVAEGTRLNEALHTCEQIEKLAEMGKEVDIEAVQRRIVEKETMLSKMNRERNTKGARMEVLSELVAVKATNLETMRAEEAALKTTVEAMVSAPQEEFRKCVEELLKFSNTDIKTLSKITKPSVGIRLCCEMLRTIFEPNFKPKRHAAEAWTESLKFVSDKAFFIKLATCDADILTVDQMKVLKKYVDRAEFNANKIEHESVVCACLCRWIGAFLELACTLRVMEEQVEESKELREHIRQTEVRFENESSEMQQLKSDVEKLTVLIRENEQVLANDRRLCDYRLRSGDLLAALEPHRKRWKSQLKQNEKKQKELVGNTLLFAIHRAHLLCQEKAVTLICVSMCTSHLTSQNVQFDSSMASSSNVINRILRTLKSSRRFCLFLSTTDSLLQNVRSVLPGATYLDISPPLTWKEPQMAVSLQKHVYSIVPTVFYNLTEVPPPEMYEILMKSEEKEVCYHNKPLELPDDILFVFVAKNLGHIPDQIRKLMEVIVVSIPLEPIEDREKIERNELSSLLGEFTAADILESRDLTRKAMQIASAF</sequence>
<dbReference type="EMBL" id="BX284603">
    <property type="protein sequence ID" value="CAB03473.3"/>
    <property type="molecule type" value="Genomic_DNA"/>
</dbReference>
<dbReference type="OrthoDB" id="424310at2759"/>
<evidence type="ECO:0000313" key="4">
    <source>
        <dbReference type="Proteomes" id="UP000001940"/>
    </source>
</evidence>
<organism evidence="3 4">
    <name type="scientific">Caenorhabditis elegans</name>
    <dbReference type="NCBI Taxonomy" id="6239"/>
    <lineage>
        <taxon>Eukaryota</taxon>
        <taxon>Metazoa</taxon>
        <taxon>Ecdysozoa</taxon>
        <taxon>Nematoda</taxon>
        <taxon>Chromadorea</taxon>
        <taxon>Rhabditida</taxon>
        <taxon>Rhabditina</taxon>
        <taxon>Rhabditomorpha</taxon>
        <taxon>Rhabditoidea</taxon>
        <taxon>Rhabditidae</taxon>
        <taxon>Peloderinae</taxon>
        <taxon>Caenorhabditis</taxon>
    </lineage>
</organism>
<protein>
    <submittedName>
        <fullName evidence="3">Dynein heavy chain linker domain-containing protein</fullName>
    </submittedName>
</protein>
<dbReference type="PANTHER" id="PTHR46454">
    <property type="entry name" value="DYNEIN AXONEMAL HEAVY CHAIN 7-RELATED"/>
    <property type="match status" value="1"/>
</dbReference>
<dbReference type="Proteomes" id="UP000001940">
    <property type="component" value="Chromosome III"/>
</dbReference>
<feature type="domain" description="Dynein heavy chain linker" evidence="2">
    <location>
        <begin position="596"/>
        <end position="991"/>
    </location>
</feature>
<dbReference type="Gene3D" id="3.40.50.300">
    <property type="entry name" value="P-loop containing nucleotide triphosphate hydrolases"/>
    <property type="match status" value="1"/>
</dbReference>
<dbReference type="KEGG" id="cel:CELE_W05B2.4"/>
<dbReference type="AGR" id="WB:WBGene00012272"/>
<accession>Q9XVG4</accession>
<dbReference type="CTD" id="189209"/>
<dbReference type="HOGENOM" id="CLU_001231_0_0_1"/>
<dbReference type="eggNOG" id="KOG3595">
    <property type="taxonomic scope" value="Eukaryota"/>
</dbReference>
<dbReference type="GeneID" id="189209"/>
<dbReference type="Pfam" id="PF08393">
    <property type="entry name" value="DHC_N2"/>
    <property type="match status" value="1"/>
</dbReference>
<dbReference type="SUPFAM" id="SSF52540">
    <property type="entry name" value="P-loop containing nucleoside triphosphate hydrolases"/>
    <property type="match status" value="1"/>
</dbReference>
<keyword evidence="4" id="KW-1185">Reference proteome</keyword>
<evidence type="ECO:0000259" key="2">
    <source>
        <dbReference type="Pfam" id="PF08393"/>
    </source>
</evidence>
<dbReference type="FunCoup" id="Q9XVG4">
    <property type="interactions" value="308"/>
</dbReference>
<feature type="coiled-coil region" evidence="1">
    <location>
        <begin position="2409"/>
        <end position="2460"/>
    </location>
</feature>
<evidence type="ECO:0000256" key="1">
    <source>
        <dbReference type="SAM" id="Coils"/>
    </source>
</evidence>
<gene>
    <name evidence="3 5" type="primary">dhc-4</name>
    <name evidence="3" type="ORF">CELE_W05B2.4</name>
    <name evidence="5" type="ORF">W05B2.4</name>
</gene>
<dbReference type="Gene3D" id="1.20.140.100">
    <property type="entry name" value="Dynein heavy chain, N-terminal domain 2"/>
    <property type="match status" value="1"/>
</dbReference>
<dbReference type="PaxDb" id="6239-W05B2.4"/>
<dbReference type="RefSeq" id="NP_001338793.1">
    <property type="nucleotide sequence ID" value="NM_001351931.2"/>
</dbReference>
<reference evidence="3 4" key="1">
    <citation type="journal article" date="1998" name="Science">
        <title>Genome sequence of the nematode C. elegans: a platform for investigating biology.</title>
        <authorList>
            <consortium name="The C. elegans sequencing consortium"/>
            <person name="Sulson J.E."/>
            <person name="Waterston R."/>
        </authorList>
    </citation>
    <scope>NUCLEOTIDE SEQUENCE [LARGE SCALE GENOMIC DNA]</scope>
    <source>
        <strain evidence="3 4">Bristol N2</strain>
    </source>
</reference>
<evidence type="ECO:0000313" key="5">
    <source>
        <dbReference type="WormBase" id="W05B2.4"/>
    </source>
</evidence>
<keyword evidence="1" id="KW-0175">Coiled coil</keyword>
<dbReference type="InterPro" id="IPR042222">
    <property type="entry name" value="Dynein_2_N"/>
</dbReference>
<proteinExistence type="predicted"/>
<dbReference type="InterPro" id="IPR027417">
    <property type="entry name" value="P-loop_NTPase"/>
</dbReference>
<evidence type="ECO:0000313" key="3">
    <source>
        <dbReference type="EMBL" id="CAB03473.3"/>
    </source>
</evidence>
<name>Q9XVG4_CAEEL</name>
<dbReference type="STRING" id="6239.W05B2.4.1"/>